<dbReference type="RefSeq" id="WP_078706471.1">
    <property type="nucleotide sequence ID" value="NZ_FUXL01000001.1"/>
</dbReference>
<sequence length="361" mass="37096">MKAIGAARLLLIGAASMALVLGIAGGLARLGIVVAPATAGEFHGALMISGFFGTLIAIERAVADGRAAALLVPVVSVLGLIFSLSGFELAGAGAFLAAGFGLTLLTFLAALRLPTLFTAVMTAGAAFWAIGSGLWLQGASIADVTYIWLGFLVLTIVAERIELSRLMMASGPAKAALLLFIALFAVALLRGEPWQGSLLLAVSLGAIALWLLGNDIARRTIFSRGLARYSAASLLLGYFWLLVSAFSLALAPPGIAAMGHDAAVHAIALGFVLSMVFAHAPIILPAVLGAPVRYTAALYVPTLLLEASVAVRLFADFSERVELLPVSAWTTVASMVLYGLILASTAATVAGRGRGGGRVRT</sequence>
<evidence type="ECO:0000256" key="1">
    <source>
        <dbReference type="SAM" id="Phobius"/>
    </source>
</evidence>
<protein>
    <submittedName>
        <fullName evidence="2">Uncharacterized protein</fullName>
    </submittedName>
</protein>
<feature type="transmembrane region" description="Helical" evidence="1">
    <location>
        <begin position="197"/>
        <end position="217"/>
    </location>
</feature>
<feature type="transmembrane region" description="Helical" evidence="1">
    <location>
        <begin position="229"/>
        <end position="250"/>
    </location>
</feature>
<feature type="transmembrane region" description="Helical" evidence="1">
    <location>
        <begin position="68"/>
        <end position="87"/>
    </location>
</feature>
<reference evidence="3" key="1">
    <citation type="submission" date="2017-02" db="EMBL/GenBank/DDBJ databases">
        <authorList>
            <person name="Varghese N."/>
            <person name="Submissions S."/>
        </authorList>
    </citation>
    <scope>NUCLEOTIDE SEQUENCE [LARGE SCALE GENOMIC DNA]</scope>
    <source>
        <strain evidence="3">USBA 369</strain>
    </source>
</reference>
<evidence type="ECO:0000313" key="3">
    <source>
        <dbReference type="Proteomes" id="UP000190135"/>
    </source>
</evidence>
<keyword evidence="3" id="KW-1185">Reference proteome</keyword>
<keyword evidence="1" id="KW-1133">Transmembrane helix</keyword>
<dbReference type="EMBL" id="FUXL01000001">
    <property type="protein sequence ID" value="SJZ52456.1"/>
    <property type="molecule type" value="Genomic_DNA"/>
</dbReference>
<name>A0A1T4LCT0_9HYPH</name>
<dbReference type="STRING" id="1365950.SAMN05428963_101162"/>
<feature type="transmembrane region" description="Helical" evidence="1">
    <location>
        <begin position="175"/>
        <end position="191"/>
    </location>
</feature>
<proteinExistence type="predicted"/>
<dbReference type="OrthoDB" id="9811974at2"/>
<feature type="transmembrane region" description="Helical" evidence="1">
    <location>
        <begin position="144"/>
        <end position="163"/>
    </location>
</feature>
<organism evidence="2 3">
    <name type="scientific">Consotaella salsifontis</name>
    <dbReference type="NCBI Taxonomy" id="1365950"/>
    <lineage>
        <taxon>Bacteria</taxon>
        <taxon>Pseudomonadati</taxon>
        <taxon>Pseudomonadota</taxon>
        <taxon>Alphaproteobacteria</taxon>
        <taxon>Hyphomicrobiales</taxon>
        <taxon>Aurantimonadaceae</taxon>
        <taxon>Consotaella</taxon>
    </lineage>
</organism>
<feature type="transmembrane region" description="Helical" evidence="1">
    <location>
        <begin position="327"/>
        <end position="350"/>
    </location>
</feature>
<keyword evidence="1" id="KW-0812">Transmembrane</keyword>
<feature type="transmembrane region" description="Helical" evidence="1">
    <location>
        <begin position="32"/>
        <end position="56"/>
    </location>
</feature>
<evidence type="ECO:0000313" key="2">
    <source>
        <dbReference type="EMBL" id="SJZ52456.1"/>
    </source>
</evidence>
<feature type="transmembrane region" description="Helical" evidence="1">
    <location>
        <begin position="262"/>
        <end position="284"/>
    </location>
</feature>
<feature type="transmembrane region" description="Helical" evidence="1">
    <location>
        <begin position="116"/>
        <end position="138"/>
    </location>
</feature>
<dbReference type="AlphaFoldDB" id="A0A1T4LCT0"/>
<dbReference type="Proteomes" id="UP000190135">
    <property type="component" value="Unassembled WGS sequence"/>
</dbReference>
<feature type="transmembrane region" description="Helical" evidence="1">
    <location>
        <begin position="93"/>
        <end position="111"/>
    </location>
</feature>
<accession>A0A1T4LCT0</accession>
<feature type="transmembrane region" description="Helical" evidence="1">
    <location>
        <begin position="296"/>
        <end position="315"/>
    </location>
</feature>
<keyword evidence="1" id="KW-0472">Membrane</keyword>
<gene>
    <name evidence="2" type="ORF">SAMN05428963_101162</name>
</gene>